<dbReference type="InterPro" id="IPR039989">
    <property type="entry name" value="NUDT9"/>
</dbReference>
<organism evidence="1 2">
    <name type="scientific">Leptobrachium leishanense</name>
    <name type="common">Leishan spiny toad</name>
    <dbReference type="NCBI Taxonomy" id="445787"/>
    <lineage>
        <taxon>Eukaryota</taxon>
        <taxon>Metazoa</taxon>
        <taxon>Chordata</taxon>
        <taxon>Craniata</taxon>
        <taxon>Vertebrata</taxon>
        <taxon>Euteleostomi</taxon>
        <taxon>Amphibia</taxon>
        <taxon>Batrachia</taxon>
        <taxon>Anura</taxon>
        <taxon>Pelobatoidea</taxon>
        <taxon>Megophryidae</taxon>
        <taxon>Leptobrachium</taxon>
    </lineage>
</organism>
<dbReference type="AlphaFoldDB" id="A0A8C5Q045"/>
<dbReference type="Gene3D" id="3.90.79.10">
    <property type="entry name" value="Nucleoside Triphosphate Pyrophosphohydrolase"/>
    <property type="match status" value="1"/>
</dbReference>
<proteinExistence type="predicted"/>
<reference evidence="1" key="2">
    <citation type="submission" date="2025-09" db="UniProtKB">
        <authorList>
            <consortium name="Ensembl"/>
        </authorList>
    </citation>
    <scope>IDENTIFICATION</scope>
</reference>
<keyword evidence="2" id="KW-1185">Reference proteome</keyword>
<dbReference type="PANTHER" id="PTHR13030:SF13">
    <property type="entry name" value="NUDIX HYDROLASE DOMAIN-CONTAINING PROTEIN"/>
    <property type="match status" value="1"/>
</dbReference>
<protein>
    <recommendedName>
        <fullName evidence="3">Nudix hydrolase domain-containing protein</fullName>
    </recommendedName>
</protein>
<accession>A0A8C5Q045</accession>
<dbReference type="Proteomes" id="UP000694569">
    <property type="component" value="Unplaced"/>
</dbReference>
<dbReference type="PANTHER" id="PTHR13030">
    <property type="entry name" value="NUDIX HYDROLASE"/>
    <property type="match status" value="1"/>
</dbReference>
<reference evidence="1" key="1">
    <citation type="submission" date="2025-08" db="UniProtKB">
        <authorList>
            <consortium name="Ensembl"/>
        </authorList>
    </citation>
    <scope>IDENTIFICATION</scope>
</reference>
<evidence type="ECO:0000313" key="2">
    <source>
        <dbReference type="Proteomes" id="UP000694569"/>
    </source>
</evidence>
<dbReference type="InterPro" id="IPR015797">
    <property type="entry name" value="NUDIX_hydrolase-like_dom_sf"/>
</dbReference>
<dbReference type="GeneTree" id="ENSGT00940000156404"/>
<evidence type="ECO:0008006" key="3">
    <source>
        <dbReference type="Google" id="ProtNLM"/>
    </source>
</evidence>
<dbReference type="SUPFAM" id="SSF55811">
    <property type="entry name" value="Nudix"/>
    <property type="match status" value="1"/>
</dbReference>
<evidence type="ECO:0000313" key="1">
    <source>
        <dbReference type="Ensembl" id="ENSLLEP00000030771.1"/>
    </source>
</evidence>
<dbReference type="OrthoDB" id="9972248at2759"/>
<name>A0A8C5Q045_9ANUR</name>
<dbReference type="GO" id="GO:0047631">
    <property type="term" value="F:ADP-ribose diphosphatase activity"/>
    <property type="evidence" value="ECO:0007669"/>
    <property type="project" value="InterPro"/>
</dbReference>
<dbReference type="CDD" id="cd03670">
    <property type="entry name" value="NUDIX_ADPRase_Nudt9"/>
    <property type="match status" value="1"/>
</dbReference>
<sequence>MDQVSHYMKWIISALTEKGFSSKTRILVHSNSLESEENAVTEHGTAGEKTSLYHVNARILPYPLSRVTRYPVPDELVPWEVVFPNYDPPLYIADRMDRGSYDPKHEMTEKNRKYNTLDGLLDLRSSCGTYTVKDGLPLNPMGRTGLRGVGSLRWFGPNHSLHLVLTRWSLNTLTVLQKKTSKSMLEVLVVKYGNNELWALPGGTLDQVEEIPAALRSILKPGYLDEFLCLLRNGTTVFNGYLDDPRNTDNSWIETHAINVHLESSVVMDRLLEELSAGISLRWQLLDRKIPLYANEKEILQLTAAQHGAHY</sequence>
<dbReference type="Ensembl" id="ENSLLET00000031952.1">
    <property type="protein sequence ID" value="ENSLLEP00000030771.1"/>
    <property type="gene ID" value="ENSLLEG00000019481.1"/>
</dbReference>
<dbReference type="Pfam" id="PF25969">
    <property type="entry name" value="NUDT9_N"/>
    <property type="match status" value="1"/>
</dbReference>